<keyword evidence="1" id="KW-0489">Methyltransferase</keyword>
<dbReference type="EMBL" id="FUIE01000014">
    <property type="protein sequence ID" value="SJM49229.1"/>
    <property type="molecule type" value="Genomic_DNA"/>
</dbReference>
<sequence>MALQLAEYFDGRRRRFDLDLEPQGSAFLSGPGEPCATRSMDLSCPTASSPSAWNRLPPHAPCAPPSILISCRKILSAHGQMTGYSAGLKRKQALLAHENTHRLHPVVQLSPFLRSS</sequence>
<keyword evidence="1" id="KW-0808">Transferase</keyword>
<dbReference type="EC" id="2.1.1.63" evidence="1"/>
<gene>
    <name evidence="1" type="ORF">FM111_01730</name>
</gene>
<accession>A0A1R4EZY0</accession>
<reference evidence="1 2" key="1">
    <citation type="submission" date="2017-02" db="EMBL/GenBank/DDBJ databases">
        <authorList>
            <person name="Peterson S.W."/>
        </authorList>
    </citation>
    <scope>NUCLEOTIDE SEQUENCE [LARGE SCALE GENOMIC DNA]</scope>
    <source>
        <strain evidence="1 2">3F5N</strain>
    </source>
</reference>
<organism evidence="1 2">
    <name type="scientific">Brevundimonas diminuta 3F5N</name>
    <dbReference type="NCBI Taxonomy" id="1255603"/>
    <lineage>
        <taxon>Bacteria</taxon>
        <taxon>Pseudomonadati</taxon>
        <taxon>Pseudomonadota</taxon>
        <taxon>Alphaproteobacteria</taxon>
        <taxon>Caulobacterales</taxon>
        <taxon>Caulobacteraceae</taxon>
        <taxon>Brevundimonas</taxon>
    </lineage>
</organism>
<dbReference type="Gene3D" id="1.10.10.10">
    <property type="entry name" value="Winged helix-like DNA-binding domain superfamily/Winged helix DNA-binding domain"/>
    <property type="match status" value="1"/>
</dbReference>
<dbReference type="InterPro" id="IPR036217">
    <property type="entry name" value="MethylDNA_cys_MeTrfase_DNAb"/>
</dbReference>
<evidence type="ECO:0000313" key="2">
    <source>
        <dbReference type="Proteomes" id="UP000195766"/>
    </source>
</evidence>
<dbReference type="SUPFAM" id="SSF53155">
    <property type="entry name" value="Methylated DNA-protein cysteine methyltransferase domain"/>
    <property type="match status" value="1"/>
</dbReference>
<dbReference type="GO" id="GO:0003908">
    <property type="term" value="F:methylated-DNA-[protein]-cysteine S-methyltransferase activity"/>
    <property type="evidence" value="ECO:0007669"/>
    <property type="project" value="UniProtKB-EC"/>
</dbReference>
<dbReference type="GO" id="GO:0032259">
    <property type="term" value="P:methylation"/>
    <property type="evidence" value="ECO:0007669"/>
    <property type="project" value="UniProtKB-KW"/>
</dbReference>
<proteinExistence type="predicted"/>
<dbReference type="InterPro" id="IPR036388">
    <property type="entry name" value="WH-like_DNA-bd_sf"/>
</dbReference>
<evidence type="ECO:0000313" key="1">
    <source>
        <dbReference type="EMBL" id="SJM49229.1"/>
    </source>
</evidence>
<dbReference type="SUPFAM" id="SSF46767">
    <property type="entry name" value="Methylated DNA-protein cysteine methyltransferase, C-terminal domain"/>
    <property type="match status" value="1"/>
</dbReference>
<dbReference type="InterPro" id="IPR036631">
    <property type="entry name" value="MGMT_N_sf"/>
</dbReference>
<protein>
    <submittedName>
        <fullName evidence="1">Methylated-DNA--protein-cysteine methyltransferase</fullName>
        <ecNumber evidence="1">2.1.1.63</ecNumber>
    </submittedName>
</protein>
<dbReference type="GO" id="GO:0006281">
    <property type="term" value="P:DNA repair"/>
    <property type="evidence" value="ECO:0007669"/>
    <property type="project" value="InterPro"/>
</dbReference>
<dbReference type="Proteomes" id="UP000195766">
    <property type="component" value="Unassembled WGS sequence"/>
</dbReference>
<dbReference type="AlphaFoldDB" id="A0A1R4EZY0"/>
<name>A0A1R4EZY0_BREDI</name>